<feature type="compositionally biased region" description="Pro residues" evidence="1">
    <location>
        <begin position="107"/>
        <end position="118"/>
    </location>
</feature>
<organism evidence="2 3">
    <name type="scientific">Papilio machaon</name>
    <name type="common">Old World swallowtail butterfly</name>
    <dbReference type="NCBI Taxonomy" id="76193"/>
    <lineage>
        <taxon>Eukaryota</taxon>
        <taxon>Metazoa</taxon>
        <taxon>Ecdysozoa</taxon>
        <taxon>Arthropoda</taxon>
        <taxon>Hexapoda</taxon>
        <taxon>Insecta</taxon>
        <taxon>Pterygota</taxon>
        <taxon>Neoptera</taxon>
        <taxon>Endopterygota</taxon>
        <taxon>Lepidoptera</taxon>
        <taxon>Glossata</taxon>
        <taxon>Ditrysia</taxon>
        <taxon>Papilionoidea</taxon>
        <taxon>Papilionidae</taxon>
        <taxon>Papilioninae</taxon>
        <taxon>Papilio</taxon>
    </lineage>
</organism>
<reference evidence="2 3" key="1">
    <citation type="journal article" date="2015" name="Nat. Commun.">
        <title>Outbred genome sequencing and CRISPR/Cas9 gene editing in butterflies.</title>
        <authorList>
            <person name="Li X."/>
            <person name="Fan D."/>
            <person name="Zhang W."/>
            <person name="Liu G."/>
            <person name="Zhang L."/>
            <person name="Zhao L."/>
            <person name="Fang X."/>
            <person name="Chen L."/>
            <person name="Dong Y."/>
            <person name="Chen Y."/>
            <person name="Ding Y."/>
            <person name="Zhao R."/>
            <person name="Feng M."/>
            <person name="Zhu Y."/>
            <person name="Feng Y."/>
            <person name="Jiang X."/>
            <person name="Zhu D."/>
            <person name="Xiang H."/>
            <person name="Feng X."/>
            <person name="Li S."/>
            <person name="Wang J."/>
            <person name="Zhang G."/>
            <person name="Kronforst M.R."/>
            <person name="Wang W."/>
        </authorList>
    </citation>
    <scope>NUCLEOTIDE SEQUENCE [LARGE SCALE GENOMIC DNA]</scope>
    <source>
        <strain evidence="2">Ya'a_city_454_Pm</strain>
        <tissue evidence="2">Whole body</tissue>
    </source>
</reference>
<dbReference type="STRING" id="76193.A0A194RPX3"/>
<gene>
    <name evidence="2" type="ORF">RR48_11919</name>
</gene>
<sequence length="164" mass="17459">MLAEKKMSSKINYDILKSLDQPGSLVTASTTVPATPTASATPTAPTTPTVPTTPARTVILSNDESKLATPKETVPPSPVPRKRKKKDKGAATPAAPPTPSPKLAQPTPSPKPAPPTPKPTTETEIADDYDEDLEPEVPEVNNEMSLAAMLQNGDDDDYYGYDEY</sequence>
<feature type="compositionally biased region" description="Acidic residues" evidence="1">
    <location>
        <begin position="124"/>
        <end position="134"/>
    </location>
</feature>
<proteinExistence type="predicted"/>
<feature type="region of interest" description="Disordered" evidence="1">
    <location>
        <begin position="18"/>
        <end position="134"/>
    </location>
</feature>
<protein>
    <submittedName>
        <fullName evidence="2">Uncharacterized protein</fullName>
    </submittedName>
</protein>
<evidence type="ECO:0000313" key="2">
    <source>
        <dbReference type="EMBL" id="KPJ18071.1"/>
    </source>
</evidence>
<evidence type="ECO:0000256" key="1">
    <source>
        <dbReference type="SAM" id="MobiDB-lite"/>
    </source>
</evidence>
<name>A0A194RPX3_PAPMA</name>
<accession>A0A194RPX3</accession>
<feature type="compositionally biased region" description="Low complexity" evidence="1">
    <location>
        <begin position="26"/>
        <end position="55"/>
    </location>
</feature>
<evidence type="ECO:0000313" key="3">
    <source>
        <dbReference type="Proteomes" id="UP000053240"/>
    </source>
</evidence>
<dbReference type="PRINTS" id="PR01217">
    <property type="entry name" value="PRICHEXTENSN"/>
</dbReference>
<dbReference type="AlphaFoldDB" id="A0A194RPX3"/>
<dbReference type="Proteomes" id="UP000053240">
    <property type="component" value="Unassembled WGS sequence"/>
</dbReference>
<keyword evidence="3" id="KW-1185">Reference proteome</keyword>
<dbReference type="InParanoid" id="A0A194RPX3"/>
<dbReference type="EMBL" id="KQ460045">
    <property type="protein sequence ID" value="KPJ18071.1"/>
    <property type="molecule type" value="Genomic_DNA"/>
</dbReference>